<feature type="compositionally biased region" description="Polar residues" evidence="2">
    <location>
        <begin position="844"/>
        <end position="862"/>
    </location>
</feature>
<feature type="region of interest" description="Disordered" evidence="2">
    <location>
        <begin position="700"/>
        <end position="722"/>
    </location>
</feature>
<dbReference type="OrthoDB" id="331188at2759"/>
<dbReference type="Proteomes" id="UP000221165">
    <property type="component" value="Unassembled WGS sequence"/>
</dbReference>
<feature type="compositionally biased region" description="Polar residues" evidence="2">
    <location>
        <begin position="970"/>
        <end position="983"/>
    </location>
</feature>
<organism evidence="3 4">
    <name type="scientific">Cystoisospora suis</name>
    <dbReference type="NCBI Taxonomy" id="483139"/>
    <lineage>
        <taxon>Eukaryota</taxon>
        <taxon>Sar</taxon>
        <taxon>Alveolata</taxon>
        <taxon>Apicomplexa</taxon>
        <taxon>Conoidasida</taxon>
        <taxon>Coccidia</taxon>
        <taxon>Eucoccidiorida</taxon>
        <taxon>Eimeriorina</taxon>
        <taxon>Sarcocystidae</taxon>
        <taxon>Cystoisospora</taxon>
    </lineage>
</organism>
<feature type="region of interest" description="Disordered" evidence="2">
    <location>
        <begin position="844"/>
        <end position="894"/>
    </location>
</feature>
<feature type="compositionally biased region" description="Basic and acidic residues" evidence="2">
    <location>
        <begin position="48"/>
        <end position="71"/>
    </location>
</feature>
<proteinExistence type="predicted"/>
<feature type="region of interest" description="Disordered" evidence="2">
    <location>
        <begin position="1046"/>
        <end position="1071"/>
    </location>
</feature>
<sequence length="1268" mass="139336">MEFLPPDEPILPGEIPRECEPTQSLWPPRKDISSFEENDSSSRAAATYEERDPRGRAHEETRHEAPRDRSPRVVSGSGSDQSAPRAAVLQDREGKCDAAAISQPGSPSSSSLVYSVSPEDSLFKIYVPVCGERLMAFLQQIKCGDGMERLEEPPEDPRYSPPPDTVRSVPRRPPVIASKALREEIPSPLRTNQEKEGSGFCMSQACGELTEARHLHLISENLDHLRKELSRQHIDLHLQKQHADTHREQLEALRRGLASVDTLQSCVTALEANARALQEQLVEQDTRVQHHHRVLAEQQHLLRAQAAELSDYVSECEDFFRKTDEIGRNNAKHQQAMQLVQAAQAEELRKVRRECSNEIQAIKDKAESLLAVPQMVQLVEARTDKLDQTQSGMRAQLENHVQVHEELLRQVETLEARQAEALAAARRDAQESLQDAQNTALQRLHEQERKLAADQEMRYRAQERQIADLFRELTQLREEVHLLRKTVAFKDENPYLARKEKENIRADAGRVFQNFCGDAEFQPKKTQDEFLEQVLPDKPLLAETLAVPVTMLRQTNQHYFGADVTHHVGEREQQAQQHFLDLMNALASILASKDGAPSLPKLPGRPEVAAVMQADLCTHAAMILRCTFDAIRLVAASPGASATRSCLVSRLRCSTEGTELNDGDELAKSLGRIPDCRVPVKGEEARSSSHLCDRLVPAKTPDTLDAQQPLRPHDSSTVTPDLSATRTEITDPPVFATEKDESLVRTAEAIEAPLSKSIDITLEQSHSSTTSHELGTSRTRLVTCTRKMIQRGGSQEPACQGDVESSLFSSSSVCSTRPTTASGGFLEDAARSSGNLFVSEGTVATTPERSGTLPTSSCTSMSRRGDFDTSPPHSPADAGLALRDSETLPNDDHKPAVFHVGSTGVARGTGAATRDVRNLSGSHSRALEQHPHCSAKPKTSLGIGQPAVTTAFPDCPPAPEVAKEDENGVQHSATNGLSCNTWSRGILSESPDSRMPQRTSMRHTGDASLGGSSGQSAMQFSWRLSASGRETNPVRQILLLEKPHDAGGSVLKSTDAEQQRTRAESGARSCRRGPAVRLEEAEGNCRLPGATEEVIGARGVVLLSNAFSAVCAGRKAGGIWGGEGRGERMEWRIDNFIETLRDALESGTDGLWSPFFSFNGVKELQMQFLPDIMMCFGPAGKISQAEKVKRVLEDRACICGLLLWSSSSQAFRCTLSIGNECHEVVVHPPEIGQRRSSCVEPCNAALWENFERKDNSLTVGLKDFHVIG</sequence>
<feature type="coiled-coil region" evidence="1">
    <location>
        <begin position="394"/>
        <end position="486"/>
    </location>
</feature>
<dbReference type="AlphaFoldDB" id="A0A2C6KC49"/>
<evidence type="ECO:0000313" key="4">
    <source>
        <dbReference type="Proteomes" id="UP000221165"/>
    </source>
</evidence>
<gene>
    <name evidence="3" type="ORF">CSUI_010803</name>
</gene>
<feature type="compositionally biased region" description="Low complexity" evidence="2">
    <location>
        <begin position="102"/>
        <end position="112"/>
    </location>
</feature>
<name>A0A2C6KC49_9APIC</name>
<feature type="region of interest" description="Disordered" evidence="2">
    <location>
        <begin position="970"/>
        <end position="1015"/>
    </location>
</feature>
<feature type="region of interest" description="Disordered" evidence="2">
    <location>
        <begin position="147"/>
        <end position="171"/>
    </location>
</feature>
<dbReference type="RefSeq" id="XP_067917121.1">
    <property type="nucleotide sequence ID" value="XM_068070904.1"/>
</dbReference>
<reference evidence="3 4" key="1">
    <citation type="journal article" date="2017" name="Int. J. Parasitol.">
        <title>The genome of the protozoan parasite Cystoisospora suis and a reverse vaccinology approach to identify vaccine candidates.</title>
        <authorList>
            <person name="Palmieri N."/>
            <person name="Shrestha A."/>
            <person name="Ruttkowski B."/>
            <person name="Beck T."/>
            <person name="Vogl C."/>
            <person name="Tomley F."/>
            <person name="Blake D.P."/>
            <person name="Joachim A."/>
        </authorList>
    </citation>
    <scope>NUCLEOTIDE SEQUENCE [LARGE SCALE GENOMIC DNA]</scope>
    <source>
        <strain evidence="3 4">Wien I</strain>
    </source>
</reference>
<dbReference type="GeneID" id="94434115"/>
<dbReference type="VEuPathDB" id="ToxoDB:CSUI_010803"/>
<comment type="caution">
    <text evidence="3">The sequence shown here is derived from an EMBL/GenBank/DDBJ whole genome shotgun (WGS) entry which is preliminary data.</text>
</comment>
<dbReference type="EMBL" id="MIGC01008371">
    <property type="protein sequence ID" value="PHJ15387.1"/>
    <property type="molecule type" value="Genomic_DNA"/>
</dbReference>
<protein>
    <submittedName>
        <fullName evidence="3">Uncharacterized protein</fullName>
    </submittedName>
</protein>
<accession>A0A2C6KC49</accession>
<evidence type="ECO:0000256" key="2">
    <source>
        <dbReference type="SAM" id="MobiDB-lite"/>
    </source>
</evidence>
<evidence type="ECO:0000256" key="1">
    <source>
        <dbReference type="SAM" id="Coils"/>
    </source>
</evidence>
<evidence type="ECO:0000313" key="3">
    <source>
        <dbReference type="EMBL" id="PHJ15387.1"/>
    </source>
</evidence>
<feature type="compositionally biased region" description="Basic and acidic residues" evidence="2">
    <location>
        <begin position="147"/>
        <end position="158"/>
    </location>
</feature>
<keyword evidence="4" id="KW-1185">Reference proteome</keyword>
<feature type="compositionally biased region" description="Basic and acidic residues" evidence="2">
    <location>
        <begin position="883"/>
        <end position="894"/>
    </location>
</feature>
<feature type="compositionally biased region" description="Basic and acidic residues" evidence="2">
    <location>
        <begin position="1054"/>
        <end position="1065"/>
    </location>
</feature>
<feature type="coiled-coil region" evidence="1">
    <location>
        <begin position="260"/>
        <end position="287"/>
    </location>
</feature>
<keyword evidence="1" id="KW-0175">Coiled coil</keyword>
<feature type="region of interest" description="Disordered" evidence="2">
    <location>
        <begin position="1"/>
        <end position="112"/>
    </location>
</feature>